<feature type="domain" description="HTH luxR-type" evidence="4">
    <location>
        <begin position="143"/>
        <end position="208"/>
    </location>
</feature>
<dbReference type="InterPro" id="IPR039420">
    <property type="entry name" value="WalR-like"/>
</dbReference>
<dbReference type="EMBL" id="JAENIL010000001">
    <property type="protein sequence ID" value="MBK1875223.1"/>
    <property type="molecule type" value="Genomic_DNA"/>
</dbReference>
<evidence type="ECO:0000313" key="7">
    <source>
        <dbReference type="Proteomes" id="UP000617628"/>
    </source>
</evidence>
<dbReference type="RefSeq" id="WP_200353441.1">
    <property type="nucleotide sequence ID" value="NZ_JAENIL010000001.1"/>
</dbReference>
<dbReference type="InterPro" id="IPR011006">
    <property type="entry name" value="CheY-like_superfamily"/>
</dbReference>
<keyword evidence="1 3" id="KW-0597">Phosphoprotein</keyword>
<dbReference type="SUPFAM" id="SSF52172">
    <property type="entry name" value="CheY-like"/>
    <property type="match status" value="1"/>
</dbReference>
<dbReference type="InterPro" id="IPR058245">
    <property type="entry name" value="NreC/VraR/RcsB-like_REC"/>
</dbReference>
<evidence type="ECO:0000256" key="3">
    <source>
        <dbReference type="PROSITE-ProRule" id="PRU00169"/>
    </source>
</evidence>
<dbReference type="PRINTS" id="PR00038">
    <property type="entry name" value="HTHLUXR"/>
</dbReference>
<sequence length="210" mass="22970">MTPINIWIVEDDSGYRRNLQKSLQREERVTCSRTFPSCVKFLEAIEAGERPDVALMDLGLPKMDGVEGIRRLKDIAPDVAAVVLTVEERKEKVLKAIEAGAMGYFLKTASVEEIVNALEQVMQGGAALGAGVAKHVLGELKKPAKVEYNLSDREIEVLSHLAEGLSSKEIGSKMHISVATVKFHLGKIYQKLDVQTQSGAVAKALRSDLI</sequence>
<accession>A0A934RX66</accession>
<keyword evidence="2" id="KW-0238">DNA-binding</keyword>
<dbReference type="Proteomes" id="UP000617628">
    <property type="component" value="Unassembled WGS sequence"/>
</dbReference>
<organism evidence="6 7">
    <name type="scientific">Pelagicoccus mobilis</name>
    <dbReference type="NCBI Taxonomy" id="415221"/>
    <lineage>
        <taxon>Bacteria</taxon>
        <taxon>Pseudomonadati</taxon>
        <taxon>Verrucomicrobiota</taxon>
        <taxon>Opitutia</taxon>
        <taxon>Puniceicoccales</taxon>
        <taxon>Pelagicoccaceae</taxon>
        <taxon>Pelagicoccus</taxon>
    </lineage>
</organism>
<gene>
    <name evidence="6" type="ORF">JIN87_00015</name>
</gene>
<dbReference type="PANTHER" id="PTHR43214">
    <property type="entry name" value="TWO-COMPONENT RESPONSE REGULATOR"/>
    <property type="match status" value="1"/>
</dbReference>
<dbReference type="PROSITE" id="PS50110">
    <property type="entry name" value="RESPONSE_REGULATORY"/>
    <property type="match status" value="1"/>
</dbReference>
<dbReference type="PROSITE" id="PS50043">
    <property type="entry name" value="HTH_LUXR_2"/>
    <property type="match status" value="1"/>
</dbReference>
<evidence type="ECO:0000259" key="4">
    <source>
        <dbReference type="PROSITE" id="PS50043"/>
    </source>
</evidence>
<evidence type="ECO:0000313" key="6">
    <source>
        <dbReference type="EMBL" id="MBK1875223.1"/>
    </source>
</evidence>
<dbReference type="SMART" id="SM00448">
    <property type="entry name" value="REC"/>
    <property type="match status" value="1"/>
</dbReference>
<protein>
    <submittedName>
        <fullName evidence="6">Response regulator transcription factor</fullName>
    </submittedName>
</protein>
<feature type="modified residue" description="4-aspartylphosphate" evidence="3">
    <location>
        <position position="57"/>
    </location>
</feature>
<evidence type="ECO:0000256" key="1">
    <source>
        <dbReference type="ARBA" id="ARBA00022553"/>
    </source>
</evidence>
<name>A0A934RX66_9BACT</name>
<keyword evidence="7" id="KW-1185">Reference proteome</keyword>
<evidence type="ECO:0000256" key="2">
    <source>
        <dbReference type="ARBA" id="ARBA00023125"/>
    </source>
</evidence>
<dbReference type="InterPro" id="IPR000792">
    <property type="entry name" value="Tscrpt_reg_LuxR_C"/>
</dbReference>
<dbReference type="CDD" id="cd17535">
    <property type="entry name" value="REC_NarL-like"/>
    <property type="match status" value="1"/>
</dbReference>
<dbReference type="Gene3D" id="3.40.50.2300">
    <property type="match status" value="1"/>
</dbReference>
<dbReference type="AlphaFoldDB" id="A0A934RX66"/>
<dbReference type="SUPFAM" id="SSF46894">
    <property type="entry name" value="C-terminal effector domain of the bipartite response regulators"/>
    <property type="match status" value="1"/>
</dbReference>
<reference evidence="6" key="1">
    <citation type="submission" date="2021-01" db="EMBL/GenBank/DDBJ databases">
        <title>Modified the classification status of verrucomicrobia.</title>
        <authorList>
            <person name="Feng X."/>
        </authorList>
    </citation>
    <scope>NUCLEOTIDE SEQUENCE</scope>
    <source>
        <strain evidence="6">KCTC 13126</strain>
    </source>
</reference>
<dbReference type="CDD" id="cd06170">
    <property type="entry name" value="LuxR_C_like"/>
    <property type="match status" value="1"/>
</dbReference>
<dbReference type="SMART" id="SM00421">
    <property type="entry name" value="HTH_LUXR"/>
    <property type="match status" value="1"/>
</dbReference>
<dbReference type="Pfam" id="PF00196">
    <property type="entry name" value="GerE"/>
    <property type="match status" value="1"/>
</dbReference>
<dbReference type="GO" id="GO:0006355">
    <property type="term" value="P:regulation of DNA-templated transcription"/>
    <property type="evidence" value="ECO:0007669"/>
    <property type="project" value="InterPro"/>
</dbReference>
<comment type="caution">
    <text evidence="6">The sequence shown here is derived from an EMBL/GenBank/DDBJ whole genome shotgun (WGS) entry which is preliminary data.</text>
</comment>
<dbReference type="GO" id="GO:0000160">
    <property type="term" value="P:phosphorelay signal transduction system"/>
    <property type="evidence" value="ECO:0007669"/>
    <property type="project" value="InterPro"/>
</dbReference>
<dbReference type="Pfam" id="PF00072">
    <property type="entry name" value="Response_reg"/>
    <property type="match status" value="1"/>
</dbReference>
<feature type="domain" description="Response regulatory" evidence="5">
    <location>
        <begin position="5"/>
        <end position="122"/>
    </location>
</feature>
<dbReference type="InterPro" id="IPR016032">
    <property type="entry name" value="Sig_transdc_resp-reg_C-effctor"/>
</dbReference>
<evidence type="ECO:0000259" key="5">
    <source>
        <dbReference type="PROSITE" id="PS50110"/>
    </source>
</evidence>
<dbReference type="GO" id="GO:0003677">
    <property type="term" value="F:DNA binding"/>
    <property type="evidence" value="ECO:0007669"/>
    <property type="project" value="UniProtKB-KW"/>
</dbReference>
<proteinExistence type="predicted"/>
<dbReference type="InterPro" id="IPR001789">
    <property type="entry name" value="Sig_transdc_resp-reg_receiver"/>
</dbReference>